<evidence type="ECO:0000256" key="3">
    <source>
        <dbReference type="PROSITE-ProRule" id="PRU00169"/>
    </source>
</evidence>
<dbReference type="PRINTS" id="PR00038">
    <property type="entry name" value="HTHLUXR"/>
</dbReference>
<gene>
    <name evidence="6" type="ORF">SAMN05421820_111181</name>
</gene>
<evidence type="ECO:0000313" key="7">
    <source>
        <dbReference type="Proteomes" id="UP000183200"/>
    </source>
</evidence>
<feature type="domain" description="HTH luxR-type" evidence="4">
    <location>
        <begin position="144"/>
        <end position="210"/>
    </location>
</feature>
<evidence type="ECO:0000313" key="6">
    <source>
        <dbReference type="EMBL" id="SDO07725.1"/>
    </source>
</evidence>
<dbReference type="InterPro" id="IPR016032">
    <property type="entry name" value="Sig_transdc_resp-reg_C-effctor"/>
</dbReference>
<dbReference type="Proteomes" id="UP000183200">
    <property type="component" value="Unassembled WGS sequence"/>
</dbReference>
<sequence>MKISIILADDHPAILEGIQAYLSKDDQFNIIDRVSNGLALLQSEAIYRADLILLDLNMPGLDGLKTLDELKSRSLKAKIIIMTNYNSPELIKDCRSKGASGYVVKSGKLELLSGIISQVLEGKLYFPILGENQTGASSFSYFDDFLKKHKLTKREVEIIRLVCQNMRTREIAERLYLSEFTIHTHRKNIMRKLEIGDSTVALYDFAIKNKLIVSS</sequence>
<dbReference type="Pfam" id="PF00072">
    <property type="entry name" value="Response_reg"/>
    <property type="match status" value="1"/>
</dbReference>
<keyword evidence="2 6" id="KW-0238">DNA-binding</keyword>
<dbReference type="InterPro" id="IPR000792">
    <property type="entry name" value="Tscrpt_reg_LuxR_C"/>
</dbReference>
<dbReference type="InterPro" id="IPR001789">
    <property type="entry name" value="Sig_transdc_resp-reg_receiver"/>
</dbReference>
<dbReference type="InterPro" id="IPR011006">
    <property type="entry name" value="CheY-like_superfamily"/>
</dbReference>
<evidence type="ECO:0000256" key="1">
    <source>
        <dbReference type="ARBA" id="ARBA00022553"/>
    </source>
</evidence>
<dbReference type="GO" id="GO:0000160">
    <property type="term" value="P:phosphorelay signal transduction system"/>
    <property type="evidence" value="ECO:0007669"/>
    <property type="project" value="InterPro"/>
</dbReference>
<dbReference type="InterPro" id="IPR036388">
    <property type="entry name" value="WH-like_DNA-bd_sf"/>
</dbReference>
<dbReference type="CDD" id="cd06170">
    <property type="entry name" value="LuxR_C_like"/>
    <property type="match status" value="1"/>
</dbReference>
<dbReference type="InterPro" id="IPR039420">
    <property type="entry name" value="WalR-like"/>
</dbReference>
<dbReference type="GO" id="GO:0003677">
    <property type="term" value="F:DNA binding"/>
    <property type="evidence" value="ECO:0007669"/>
    <property type="project" value="UniProtKB-KW"/>
</dbReference>
<protein>
    <submittedName>
        <fullName evidence="6">DNA-binding response regulator, NarL/FixJ family, contains REC and HTH domains</fullName>
    </submittedName>
</protein>
<dbReference type="SUPFAM" id="SSF52172">
    <property type="entry name" value="CheY-like"/>
    <property type="match status" value="1"/>
</dbReference>
<dbReference type="CDD" id="cd17535">
    <property type="entry name" value="REC_NarL-like"/>
    <property type="match status" value="1"/>
</dbReference>
<dbReference type="Pfam" id="PF00196">
    <property type="entry name" value="GerE"/>
    <property type="match status" value="1"/>
</dbReference>
<reference evidence="7" key="1">
    <citation type="submission" date="2016-10" db="EMBL/GenBank/DDBJ databases">
        <authorList>
            <person name="Varghese N."/>
            <person name="Submissions S."/>
        </authorList>
    </citation>
    <scope>NUCLEOTIDE SEQUENCE [LARGE SCALE GENOMIC DNA]</scope>
    <source>
        <strain evidence="7">DSM 19110</strain>
    </source>
</reference>
<dbReference type="PROSITE" id="PS50043">
    <property type="entry name" value="HTH_LUXR_2"/>
    <property type="match status" value="1"/>
</dbReference>
<dbReference type="SMART" id="SM00421">
    <property type="entry name" value="HTH_LUXR"/>
    <property type="match status" value="1"/>
</dbReference>
<dbReference type="Gene3D" id="1.10.10.10">
    <property type="entry name" value="Winged helix-like DNA-binding domain superfamily/Winged helix DNA-binding domain"/>
    <property type="match status" value="1"/>
</dbReference>
<dbReference type="InterPro" id="IPR058245">
    <property type="entry name" value="NreC/VraR/RcsB-like_REC"/>
</dbReference>
<organism evidence="6 7">
    <name type="scientific">Pedobacter steynii</name>
    <dbReference type="NCBI Taxonomy" id="430522"/>
    <lineage>
        <taxon>Bacteria</taxon>
        <taxon>Pseudomonadati</taxon>
        <taxon>Bacteroidota</taxon>
        <taxon>Sphingobacteriia</taxon>
        <taxon>Sphingobacteriales</taxon>
        <taxon>Sphingobacteriaceae</taxon>
        <taxon>Pedobacter</taxon>
    </lineage>
</organism>
<dbReference type="Gene3D" id="3.40.50.2300">
    <property type="match status" value="1"/>
</dbReference>
<accession>A0A1H0GLC4</accession>
<keyword evidence="7" id="KW-1185">Reference proteome</keyword>
<dbReference type="PANTHER" id="PTHR43214">
    <property type="entry name" value="TWO-COMPONENT RESPONSE REGULATOR"/>
    <property type="match status" value="1"/>
</dbReference>
<dbReference type="EMBL" id="FNGY01000011">
    <property type="protein sequence ID" value="SDO07725.1"/>
    <property type="molecule type" value="Genomic_DNA"/>
</dbReference>
<keyword evidence="1 3" id="KW-0597">Phosphoprotein</keyword>
<feature type="domain" description="Response regulatory" evidence="5">
    <location>
        <begin position="4"/>
        <end position="120"/>
    </location>
</feature>
<dbReference type="SMART" id="SM00448">
    <property type="entry name" value="REC"/>
    <property type="match status" value="1"/>
</dbReference>
<proteinExistence type="predicted"/>
<dbReference type="PANTHER" id="PTHR43214:SF43">
    <property type="entry name" value="TWO-COMPONENT RESPONSE REGULATOR"/>
    <property type="match status" value="1"/>
</dbReference>
<evidence type="ECO:0000256" key="2">
    <source>
        <dbReference type="ARBA" id="ARBA00023125"/>
    </source>
</evidence>
<dbReference type="RefSeq" id="WP_074611942.1">
    <property type="nucleotide sequence ID" value="NZ_FNGY01000011.1"/>
</dbReference>
<evidence type="ECO:0000259" key="4">
    <source>
        <dbReference type="PROSITE" id="PS50043"/>
    </source>
</evidence>
<dbReference type="OrthoDB" id="9797341at2"/>
<name>A0A1H0GLC4_9SPHI</name>
<evidence type="ECO:0000259" key="5">
    <source>
        <dbReference type="PROSITE" id="PS50110"/>
    </source>
</evidence>
<dbReference type="AlphaFoldDB" id="A0A1H0GLC4"/>
<dbReference type="GO" id="GO:0006355">
    <property type="term" value="P:regulation of DNA-templated transcription"/>
    <property type="evidence" value="ECO:0007669"/>
    <property type="project" value="InterPro"/>
</dbReference>
<feature type="modified residue" description="4-aspartylphosphate" evidence="3">
    <location>
        <position position="55"/>
    </location>
</feature>
<dbReference type="PROSITE" id="PS50110">
    <property type="entry name" value="RESPONSE_REGULATORY"/>
    <property type="match status" value="1"/>
</dbReference>
<dbReference type="SUPFAM" id="SSF46894">
    <property type="entry name" value="C-terminal effector domain of the bipartite response regulators"/>
    <property type="match status" value="1"/>
</dbReference>